<accession>A0A418VPV0</accession>
<evidence type="ECO:0000256" key="2">
    <source>
        <dbReference type="ARBA" id="ARBA00022450"/>
    </source>
</evidence>
<dbReference type="SUPFAM" id="SSF47336">
    <property type="entry name" value="ACP-like"/>
    <property type="match status" value="1"/>
</dbReference>
<dbReference type="GO" id="GO:0031177">
    <property type="term" value="F:phosphopantetheine binding"/>
    <property type="evidence" value="ECO:0007669"/>
    <property type="project" value="TreeGrafter"/>
</dbReference>
<dbReference type="Gene3D" id="3.40.50.980">
    <property type="match status" value="2"/>
</dbReference>
<organism evidence="6 7">
    <name type="scientific">Azospirillum cavernae</name>
    <dbReference type="NCBI Taxonomy" id="2320860"/>
    <lineage>
        <taxon>Bacteria</taxon>
        <taxon>Pseudomonadati</taxon>
        <taxon>Pseudomonadota</taxon>
        <taxon>Alphaproteobacteria</taxon>
        <taxon>Rhodospirillales</taxon>
        <taxon>Azospirillaceae</taxon>
        <taxon>Azospirillum</taxon>
    </lineage>
</organism>
<dbReference type="PROSITE" id="PS00012">
    <property type="entry name" value="PHOSPHOPANTETHEINE"/>
    <property type="match status" value="1"/>
</dbReference>
<dbReference type="Pfam" id="PF07993">
    <property type="entry name" value="NAD_binding_4"/>
    <property type="match status" value="1"/>
</dbReference>
<dbReference type="SUPFAM" id="SSF51735">
    <property type="entry name" value="NAD(P)-binding Rossmann-fold domains"/>
    <property type="match status" value="1"/>
</dbReference>
<dbReference type="Gene3D" id="1.10.1200.10">
    <property type="entry name" value="ACP-like"/>
    <property type="match status" value="1"/>
</dbReference>
<dbReference type="InterPro" id="IPR036736">
    <property type="entry name" value="ACP-like_sf"/>
</dbReference>
<dbReference type="Gene3D" id="3.30.559.30">
    <property type="entry name" value="Nonribosomal peptide synthetase, condensation domain"/>
    <property type="match status" value="1"/>
</dbReference>
<dbReference type="InterPro" id="IPR000873">
    <property type="entry name" value="AMP-dep_synth/lig_dom"/>
</dbReference>
<keyword evidence="4" id="KW-0436">Ligase</keyword>
<dbReference type="RefSeq" id="WP_119833415.1">
    <property type="nucleotide sequence ID" value="NZ_QYUL01000004.1"/>
</dbReference>
<dbReference type="Proteomes" id="UP000283458">
    <property type="component" value="Unassembled WGS sequence"/>
</dbReference>
<dbReference type="Pfam" id="PF00668">
    <property type="entry name" value="Condensation"/>
    <property type="match status" value="1"/>
</dbReference>
<dbReference type="GO" id="GO:0043041">
    <property type="term" value="P:amino acid activation for nonribosomal peptide biosynthetic process"/>
    <property type="evidence" value="ECO:0007669"/>
    <property type="project" value="TreeGrafter"/>
</dbReference>
<dbReference type="GO" id="GO:0016874">
    <property type="term" value="F:ligase activity"/>
    <property type="evidence" value="ECO:0007669"/>
    <property type="project" value="UniProtKB-KW"/>
</dbReference>
<dbReference type="Gene3D" id="3.30.559.10">
    <property type="entry name" value="Chloramphenicol acetyltransferase-like domain"/>
    <property type="match status" value="1"/>
</dbReference>
<dbReference type="InterPro" id="IPR006162">
    <property type="entry name" value="Ppantetheine_attach_site"/>
</dbReference>
<evidence type="ECO:0000313" key="7">
    <source>
        <dbReference type="Proteomes" id="UP000283458"/>
    </source>
</evidence>
<keyword evidence="3" id="KW-0597">Phosphoprotein</keyword>
<comment type="caution">
    <text evidence="6">The sequence shown here is derived from an EMBL/GenBank/DDBJ whole genome shotgun (WGS) entry which is preliminary data.</text>
</comment>
<comment type="cofactor">
    <cofactor evidence="1">
        <name>pantetheine 4'-phosphate</name>
        <dbReference type="ChEBI" id="CHEBI:47942"/>
    </cofactor>
</comment>
<proteinExistence type="predicted"/>
<feature type="domain" description="Carrier" evidence="5">
    <location>
        <begin position="520"/>
        <end position="594"/>
    </location>
</feature>
<dbReference type="InterPro" id="IPR023213">
    <property type="entry name" value="CAT-like_dom_sf"/>
</dbReference>
<dbReference type="SUPFAM" id="SSF56801">
    <property type="entry name" value="Acetyl-CoA synthetase-like"/>
    <property type="match status" value="1"/>
</dbReference>
<dbReference type="GO" id="GO:0044550">
    <property type="term" value="P:secondary metabolite biosynthetic process"/>
    <property type="evidence" value="ECO:0007669"/>
    <property type="project" value="TreeGrafter"/>
</dbReference>
<protein>
    <submittedName>
        <fullName evidence="6">NAD-dependent epimerase/dehydratase family protein</fullName>
    </submittedName>
</protein>
<dbReference type="PIRSF" id="PIRSF001617">
    <property type="entry name" value="Alpha-AR"/>
    <property type="match status" value="1"/>
</dbReference>
<sequence length="1449" mass="157443">MLLDRIGHFAHETPDRVAIVAGDEHVSYRDLWFRAGLLAEGLRRSGIARGDLVAVHLPRSANLLIALVGVMRCGGAYTVVEEDGNPDEHRHRLGAIGAAQVIANGPTARRLREAGIAAVALEALESGAASEAERLEPLGPSDPAYVLFTSGSTGAPKGVLVNHGNIAHYATSLIARLEIADALRYAHVSTLAADLGNTCLFLSLWTGGTLHLLDSDLRRDPAGMLGYLVDHRIEFLKITPSHWKAMFQLADRKRPALRFLVLGGELLTIPFATHIWRAAVTQVLVNHYGPTETTVGVTGHVIRAEQDLLRLTSASVPIGAPFGQTRLLARDENGAFWDRDVVGELFIGGPSVGPGYFRDATSTAASFVSDVEGDMRFYRTGDFVRIDAAGIVEFRGRIDRQVKVNGYRVELEHVETAMRGVAGIEEAAAYFLIVDGRGQLIAAARTADGRVGTLDSLKPALAAVMPAHMIPSRLFGFDAFPLNANGKTDRKALQPKVEAALAALSSNDGDGDGDEDADRTLDDPQDVELRAIWRKHLGHGRFGRTDSFFDVGGDSIGAIQVISDLQITGHAISAAAFLANPTLAGLAAALSAPAALDEPNARPSRLGGDRFSPAQRDFLSAGLADPDYWNQAILLATDRPAQADRLKQALARLVDIHPLLRTAYRRTDDGGWSAHPATITGDRILSHSRIDPGMDEAAEISRVAHGLHRAIDLASGAVFRAHLFDGEQGRSHLLLVCHHLSIDAVSWRIVLDDLDRIHAALASGQEPTIPPGRHGFWDWVDHMEESVEHLRPDLSAWDAVAKDAAEERPENVEGAARTVWLAFTRAETTRLHDAAGSRLHAALLAAFAQAYSPQAHSPMADGGTGRDIDHLTVDVESHGRLSFDERLDPSRMVGWFTSTFPVSLPVHRRDPVATRQAVEAVFANTPHLGVAYGLAGADRSRRSRVCYNYLGDFRFAGESLGLTPSRHAPGPARGGANNRLYDLKLTARTVDGHLVADLSFSPTRESEREMIALMRAIRQNLLAQVGVADEPPRDGRLLVEPGSSTGLLTYVPTALALEPPAPAQRTYHDILLTGATGFVGCHVLHALLARTDARIQCLVRASGGVSPRHRLESAYDGYFPDTPLADHRDRVIVLQGDVSAPRLGLTEAEFATLETGLDAIYHFAADTRLFGDAALFEAQNIRPVRSLIALASSGRPKHLHYMSTLAVAGVNEGTEPAIFTEDALDIGQRFQNEYERTKFQAERLVRSFMLKGGVGFVYRSGNVSGHSRTGAFQRNPGDNRFVQFLSAVARLGALPTRVDERIALSPVDVVAAGIVDLSLNPDLSGGVFHVDSEHEIAYADIFEALRSLGFPLEPTDAPDFASLFERAARHRDPALAIALFWARRQPRNIRYDHRRTLDRLARADIRFDPPPPDWLTRFLRRLVAANALPPVPIGRKDAAFRREHADLRA</sequence>
<dbReference type="Gene3D" id="3.30.300.30">
    <property type="match status" value="1"/>
</dbReference>
<dbReference type="InterPro" id="IPR001242">
    <property type="entry name" value="Condensation_dom"/>
</dbReference>
<dbReference type="Pfam" id="PF00550">
    <property type="entry name" value="PP-binding"/>
    <property type="match status" value="1"/>
</dbReference>
<dbReference type="InterPro" id="IPR020845">
    <property type="entry name" value="AMP-binding_CS"/>
</dbReference>
<dbReference type="PANTHER" id="PTHR45527">
    <property type="entry name" value="NONRIBOSOMAL PEPTIDE SYNTHETASE"/>
    <property type="match status" value="1"/>
</dbReference>
<dbReference type="InterPro" id="IPR013120">
    <property type="entry name" value="FAR_NAD-bd"/>
</dbReference>
<dbReference type="Gene3D" id="3.40.50.720">
    <property type="entry name" value="NAD(P)-binding Rossmann-like Domain"/>
    <property type="match status" value="1"/>
</dbReference>
<dbReference type="EMBL" id="QYUL01000004">
    <property type="protein sequence ID" value="RJF78276.1"/>
    <property type="molecule type" value="Genomic_DNA"/>
</dbReference>
<dbReference type="Pfam" id="PF00501">
    <property type="entry name" value="AMP-binding"/>
    <property type="match status" value="1"/>
</dbReference>
<name>A0A418VPV0_9PROT</name>
<evidence type="ECO:0000256" key="1">
    <source>
        <dbReference type="ARBA" id="ARBA00001957"/>
    </source>
</evidence>
<dbReference type="PANTHER" id="PTHR45527:SF1">
    <property type="entry name" value="FATTY ACID SYNTHASE"/>
    <property type="match status" value="1"/>
</dbReference>
<dbReference type="SUPFAM" id="SSF52777">
    <property type="entry name" value="CoA-dependent acyltransferases"/>
    <property type="match status" value="2"/>
</dbReference>
<dbReference type="PROSITE" id="PS00455">
    <property type="entry name" value="AMP_BINDING"/>
    <property type="match status" value="1"/>
</dbReference>
<dbReference type="CDD" id="cd05930">
    <property type="entry name" value="A_NRPS"/>
    <property type="match status" value="1"/>
</dbReference>
<keyword evidence="2" id="KW-0596">Phosphopantetheine</keyword>
<dbReference type="PROSITE" id="PS50075">
    <property type="entry name" value="CARRIER"/>
    <property type="match status" value="1"/>
</dbReference>
<dbReference type="GO" id="GO:0005737">
    <property type="term" value="C:cytoplasm"/>
    <property type="evidence" value="ECO:0007669"/>
    <property type="project" value="TreeGrafter"/>
</dbReference>
<evidence type="ECO:0000259" key="5">
    <source>
        <dbReference type="PROSITE" id="PS50075"/>
    </source>
</evidence>
<dbReference type="InterPro" id="IPR045851">
    <property type="entry name" value="AMP-bd_C_sf"/>
</dbReference>
<evidence type="ECO:0000256" key="4">
    <source>
        <dbReference type="ARBA" id="ARBA00022598"/>
    </source>
</evidence>
<reference evidence="6 7" key="1">
    <citation type="submission" date="2018-09" db="EMBL/GenBank/DDBJ databases">
        <authorList>
            <person name="Zhu H."/>
        </authorList>
    </citation>
    <scope>NUCLEOTIDE SEQUENCE [LARGE SCALE GENOMIC DNA]</scope>
    <source>
        <strain evidence="6 7">K2W22B-5</strain>
    </source>
</reference>
<evidence type="ECO:0000313" key="6">
    <source>
        <dbReference type="EMBL" id="RJF78276.1"/>
    </source>
</evidence>
<gene>
    <name evidence="6" type="ORF">D3877_24535</name>
</gene>
<dbReference type="InterPro" id="IPR009081">
    <property type="entry name" value="PP-bd_ACP"/>
</dbReference>
<dbReference type="InterPro" id="IPR036291">
    <property type="entry name" value="NAD(P)-bd_dom_sf"/>
</dbReference>
<dbReference type="OrthoDB" id="9770470at2"/>
<dbReference type="Gene3D" id="2.30.38.10">
    <property type="entry name" value="Luciferase, Domain 3"/>
    <property type="match status" value="1"/>
</dbReference>
<keyword evidence="7" id="KW-1185">Reference proteome</keyword>
<evidence type="ECO:0000256" key="3">
    <source>
        <dbReference type="ARBA" id="ARBA00022553"/>
    </source>
</evidence>